<sequence length="289" mass="34265">MKNKKNVFLLIIICSFFMSILLFYKDNTSVIKFFPIDESISFSSYNTEISLISETDQDEYDINWSSSSKLRTPIYLRQDVSLLYTDGRLKGILSKWKESEKDIILNSKIHGEDSSHFQTISFHHGEIHYPDDKIKSIHRMSYDELYVIDSPHTALESFEVPTNHSQTEWKKTLDHATNQQLSYHWKQLINYFKIPQDRYVFVPLTDLQHYEDNPIPTLTKNQTKQVIGQLWEGLYKNYILTITRDEQPVNSFIPLILFDKQGEHLLVLFQDQHKKMQKLKQNYPSFNNR</sequence>
<evidence type="ECO:0000256" key="1">
    <source>
        <dbReference type="SAM" id="Phobius"/>
    </source>
</evidence>
<proteinExistence type="predicted"/>
<reference evidence="2 3" key="1">
    <citation type="submission" date="2023-06" db="EMBL/GenBank/DDBJ databases">
        <title>Aquibacillus rhizosphaerae LR5S19.</title>
        <authorList>
            <person name="Sun J.-Q."/>
        </authorList>
    </citation>
    <scope>NUCLEOTIDE SEQUENCE [LARGE SCALE GENOMIC DNA]</scope>
    <source>
        <strain evidence="2 3">LR5S19</strain>
    </source>
</reference>
<protein>
    <recommendedName>
        <fullName evidence="4">DUF4340 domain-containing protein</fullName>
    </recommendedName>
</protein>
<feature type="transmembrane region" description="Helical" evidence="1">
    <location>
        <begin position="7"/>
        <end position="24"/>
    </location>
</feature>
<accession>A0ABT7L6T6</accession>
<organism evidence="2 3">
    <name type="scientific">Aquibacillus rhizosphaerae</name>
    <dbReference type="NCBI Taxonomy" id="3051431"/>
    <lineage>
        <taxon>Bacteria</taxon>
        <taxon>Bacillati</taxon>
        <taxon>Bacillota</taxon>
        <taxon>Bacilli</taxon>
        <taxon>Bacillales</taxon>
        <taxon>Bacillaceae</taxon>
        <taxon>Aquibacillus</taxon>
    </lineage>
</organism>
<keyword evidence="3" id="KW-1185">Reference proteome</keyword>
<evidence type="ECO:0000313" key="3">
    <source>
        <dbReference type="Proteomes" id="UP001235343"/>
    </source>
</evidence>
<evidence type="ECO:0000313" key="2">
    <source>
        <dbReference type="EMBL" id="MDL4841546.1"/>
    </source>
</evidence>
<comment type="caution">
    <text evidence="2">The sequence shown here is derived from an EMBL/GenBank/DDBJ whole genome shotgun (WGS) entry which is preliminary data.</text>
</comment>
<dbReference type="Proteomes" id="UP001235343">
    <property type="component" value="Unassembled WGS sequence"/>
</dbReference>
<keyword evidence="1" id="KW-0472">Membrane</keyword>
<evidence type="ECO:0008006" key="4">
    <source>
        <dbReference type="Google" id="ProtNLM"/>
    </source>
</evidence>
<name>A0ABT7L6T6_9BACI</name>
<gene>
    <name evidence="2" type="ORF">QQS35_13975</name>
</gene>
<keyword evidence="1" id="KW-1133">Transmembrane helix</keyword>
<keyword evidence="1" id="KW-0812">Transmembrane</keyword>
<dbReference type="RefSeq" id="WP_285932830.1">
    <property type="nucleotide sequence ID" value="NZ_JASTZU010000041.1"/>
</dbReference>
<dbReference type="EMBL" id="JASTZU010000041">
    <property type="protein sequence ID" value="MDL4841546.1"/>
    <property type="molecule type" value="Genomic_DNA"/>
</dbReference>